<name>A0A0P7Y0W1_SCLFO</name>
<dbReference type="EMBL" id="JARO02012425">
    <property type="protein sequence ID" value="KPP59267.1"/>
    <property type="molecule type" value="Genomic_DNA"/>
</dbReference>
<organism evidence="2 3">
    <name type="scientific">Scleropages formosus</name>
    <name type="common">Asian bonytongue</name>
    <name type="synonym">Osteoglossum formosum</name>
    <dbReference type="NCBI Taxonomy" id="113540"/>
    <lineage>
        <taxon>Eukaryota</taxon>
        <taxon>Metazoa</taxon>
        <taxon>Chordata</taxon>
        <taxon>Craniata</taxon>
        <taxon>Vertebrata</taxon>
        <taxon>Euteleostomi</taxon>
        <taxon>Actinopterygii</taxon>
        <taxon>Neopterygii</taxon>
        <taxon>Teleostei</taxon>
        <taxon>Osteoglossocephala</taxon>
        <taxon>Osteoglossomorpha</taxon>
        <taxon>Osteoglossiformes</taxon>
        <taxon>Osteoglossidae</taxon>
        <taxon>Scleropages</taxon>
    </lineage>
</organism>
<feature type="non-terminal residue" evidence="2">
    <location>
        <position position="1"/>
    </location>
</feature>
<protein>
    <submittedName>
        <fullName evidence="2">Uncharacterized protein</fullName>
    </submittedName>
</protein>
<sequence>IFITTVDGIILGQPRAQHRLLTQAINLGEAAHPSLDVLLEHFTEVIGRASATLHHSGHSLALEEPLERKGYGKKEIEWIQLRSGQHVPQISQENSDGILGRQNRLHGAADGDESHLVVEAEETEAREETTGVAPHSSLPIKQASGKGDEDRPSSGSGHPARFCTAAFVRAGLCSSLSPVEKQEAVKNKMSIKVLPQYGLREPVC</sequence>
<comment type="caution">
    <text evidence="2">The sequence shown here is derived from an EMBL/GenBank/DDBJ whole genome shotgun (WGS) entry which is preliminary data.</text>
</comment>
<evidence type="ECO:0000313" key="3">
    <source>
        <dbReference type="Proteomes" id="UP000034805"/>
    </source>
</evidence>
<accession>A0A0P7Y0W1</accession>
<proteinExistence type="predicted"/>
<evidence type="ECO:0000256" key="1">
    <source>
        <dbReference type="SAM" id="MobiDB-lite"/>
    </source>
</evidence>
<dbReference type="Proteomes" id="UP000034805">
    <property type="component" value="Unassembled WGS sequence"/>
</dbReference>
<gene>
    <name evidence="2" type="ORF">Z043_122825</name>
</gene>
<dbReference type="AlphaFoldDB" id="A0A0P7Y0W1"/>
<reference evidence="2 3" key="1">
    <citation type="submission" date="2015-08" db="EMBL/GenBank/DDBJ databases">
        <title>The genome of the Asian arowana (Scleropages formosus).</title>
        <authorList>
            <person name="Tan M.H."/>
            <person name="Gan H.M."/>
            <person name="Croft L.J."/>
            <person name="Austin C.M."/>
        </authorList>
    </citation>
    <scope>NUCLEOTIDE SEQUENCE [LARGE SCALE GENOMIC DNA]</scope>
    <source>
        <strain evidence="2">Aro1</strain>
    </source>
</reference>
<feature type="region of interest" description="Disordered" evidence="1">
    <location>
        <begin position="120"/>
        <end position="158"/>
    </location>
</feature>
<evidence type="ECO:0000313" key="2">
    <source>
        <dbReference type="EMBL" id="KPP59267.1"/>
    </source>
</evidence>